<dbReference type="OrthoDB" id="5877111at2759"/>
<dbReference type="AlphaFoldDB" id="A0A158PEP2"/>
<dbReference type="WBParaSite" id="ACOC_0000224101-mRNA-1">
    <property type="protein sequence ID" value="ACOC_0000224101-mRNA-1"/>
    <property type="gene ID" value="ACOC_0000224101"/>
</dbReference>
<name>A0A158PEP2_ANGCS</name>
<keyword evidence="3" id="KW-1185">Reference proteome</keyword>
<evidence type="ECO:0000256" key="1">
    <source>
        <dbReference type="SAM" id="MobiDB-lite"/>
    </source>
</evidence>
<evidence type="ECO:0000313" key="4">
    <source>
        <dbReference type="WBParaSite" id="ACOC_0000224101-mRNA-1"/>
    </source>
</evidence>
<gene>
    <name evidence="2" type="ORF">ACOC_LOCUS2242</name>
</gene>
<feature type="compositionally biased region" description="Acidic residues" evidence="1">
    <location>
        <begin position="254"/>
        <end position="264"/>
    </location>
</feature>
<feature type="region of interest" description="Disordered" evidence="1">
    <location>
        <begin position="252"/>
        <end position="273"/>
    </location>
</feature>
<organism evidence="4">
    <name type="scientific">Angiostrongylus costaricensis</name>
    <name type="common">Nematode worm</name>
    <dbReference type="NCBI Taxonomy" id="334426"/>
    <lineage>
        <taxon>Eukaryota</taxon>
        <taxon>Metazoa</taxon>
        <taxon>Ecdysozoa</taxon>
        <taxon>Nematoda</taxon>
        <taxon>Chromadorea</taxon>
        <taxon>Rhabditida</taxon>
        <taxon>Rhabditina</taxon>
        <taxon>Rhabditomorpha</taxon>
        <taxon>Strongyloidea</taxon>
        <taxon>Metastrongylidae</taxon>
        <taxon>Angiostrongylus</taxon>
    </lineage>
</organism>
<reference evidence="4" key="1">
    <citation type="submission" date="2016-04" db="UniProtKB">
        <authorList>
            <consortium name="WormBaseParasite"/>
        </authorList>
    </citation>
    <scope>IDENTIFICATION</scope>
</reference>
<evidence type="ECO:0000313" key="2">
    <source>
        <dbReference type="EMBL" id="VDM53827.1"/>
    </source>
</evidence>
<dbReference type="Proteomes" id="UP000267027">
    <property type="component" value="Unassembled WGS sequence"/>
</dbReference>
<proteinExistence type="predicted"/>
<sequence length="301" mass="33732">MTVSHESVGHNKAQTTTVIPTEDYLKSLNIPPIRFDFNEDQLRIHVICTMLCCPRQMDNGGNINGESVDRNIREIFGGCLDSKTIGWAVTNNDAVEAEKFAKNPVRLFQHPKFANIVKMDESCLKFRPVLPDALKFLCGRIHRGVQCNRARKITKGLSEAVFYGIDYDNSSSLLMVGINENARPYSEKELMTAAKACEASTSIPAPLSDVTSLYQNTSRSPLFNVMSGGRKLNKRRKWEKNNSEEPSHVALFSSEDDCDSENGSEEPRNLTGVYTTDEENDLVCVHYFDMELMSFLLSGIS</sequence>
<protein>
    <submittedName>
        <fullName evidence="4">DUF659 domain-containing protein</fullName>
    </submittedName>
</protein>
<accession>A0A158PEP2</accession>
<evidence type="ECO:0000313" key="3">
    <source>
        <dbReference type="Proteomes" id="UP000267027"/>
    </source>
</evidence>
<dbReference type="EMBL" id="UYYA01000423">
    <property type="protein sequence ID" value="VDM53827.1"/>
    <property type="molecule type" value="Genomic_DNA"/>
</dbReference>
<reference evidence="2 3" key="2">
    <citation type="submission" date="2018-11" db="EMBL/GenBank/DDBJ databases">
        <authorList>
            <consortium name="Pathogen Informatics"/>
        </authorList>
    </citation>
    <scope>NUCLEOTIDE SEQUENCE [LARGE SCALE GENOMIC DNA]</scope>
    <source>
        <strain evidence="2 3">Costa Rica</strain>
    </source>
</reference>